<dbReference type="Proteomes" id="UP001161247">
    <property type="component" value="Chromosome 9"/>
</dbReference>
<dbReference type="EMBL" id="OX459126">
    <property type="protein sequence ID" value="CAI9117596.1"/>
    <property type="molecule type" value="Genomic_DNA"/>
</dbReference>
<dbReference type="AlphaFoldDB" id="A0AAV1ED19"/>
<proteinExistence type="predicted"/>
<protein>
    <submittedName>
        <fullName evidence="2">OLC1v1019006C1</fullName>
    </submittedName>
</protein>
<feature type="compositionally biased region" description="Basic residues" evidence="1">
    <location>
        <begin position="68"/>
        <end position="77"/>
    </location>
</feature>
<keyword evidence="3" id="KW-1185">Reference proteome</keyword>
<evidence type="ECO:0000313" key="2">
    <source>
        <dbReference type="EMBL" id="CAI9117596.1"/>
    </source>
</evidence>
<evidence type="ECO:0000313" key="3">
    <source>
        <dbReference type="Proteomes" id="UP001161247"/>
    </source>
</evidence>
<sequence length="133" mass="14990">MGPPNVYFNVIDKELAAIDTLNSRFAIDETDICKNKCARERNTVATKKGAEEEYKQIEEEDAKIQKMGTRKPSHPNRHQGLNLGKQTYESRIPKVHIQLTPDEIVEDLLALRIGTTPQRKPNINKASKGAGKH</sequence>
<reference evidence="2" key="1">
    <citation type="submission" date="2023-03" db="EMBL/GenBank/DDBJ databases">
        <authorList>
            <person name="Julca I."/>
        </authorList>
    </citation>
    <scope>NUCLEOTIDE SEQUENCE</scope>
</reference>
<evidence type="ECO:0000256" key="1">
    <source>
        <dbReference type="SAM" id="MobiDB-lite"/>
    </source>
</evidence>
<gene>
    <name evidence="2" type="ORF">OLC1_LOCUS23637</name>
</gene>
<feature type="region of interest" description="Disordered" evidence="1">
    <location>
        <begin position="59"/>
        <end position="84"/>
    </location>
</feature>
<feature type="compositionally biased region" description="Polar residues" evidence="1">
    <location>
        <begin position="115"/>
        <end position="125"/>
    </location>
</feature>
<organism evidence="2 3">
    <name type="scientific">Oldenlandia corymbosa var. corymbosa</name>
    <dbReference type="NCBI Taxonomy" id="529605"/>
    <lineage>
        <taxon>Eukaryota</taxon>
        <taxon>Viridiplantae</taxon>
        <taxon>Streptophyta</taxon>
        <taxon>Embryophyta</taxon>
        <taxon>Tracheophyta</taxon>
        <taxon>Spermatophyta</taxon>
        <taxon>Magnoliopsida</taxon>
        <taxon>eudicotyledons</taxon>
        <taxon>Gunneridae</taxon>
        <taxon>Pentapetalae</taxon>
        <taxon>asterids</taxon>
        <taxon>lamiids</taxon>
        <taxon>Gentianales</taxon>
        <taxon>Rubiaceae</taxon>
        <taxon>Rubioideae</taxon>
        <taxon>Spermacoceae</taxon>
        <taxon>Hedyotis-Oldenlandia complex</taxon>
        <taxon>Oldenlandia</taxon>
    </lineage>
</organism>
<name>A0AAV1ED19_OLDCO</name>
<accession>A0AAV1ED19</accession>
<feature type="region of interest" description="Disordered" evidence="1">
    <location>
        <begin position="114"/>
        <end position="133"/>
    </location>
</feature>